<feature type="transmembrane region" description="Helical" evidence="1">
    <location>
        <begin position="162"/>
        <end position="181"/>
    </location>
</feature>
<dbReference type="GeneID" id="28839278"/>
<name>A0A1B8GID9_9PEZI</name>
<sequence>MWNLWRGTDKSAMSGGVPQGALGLSVIVLLYSFLCLFLGLLLFIVCWRHGAKSTYVSLIAVTASVACVASIAQQIHFATDWVGIKQAQYAAKERNPTNPILVVTGSAQGADLGLFWIQFTSYNINSLLVLFWSGSLFQGTWKLKPLVKLQSRSTHLETVAKLFAILFPAPLLGIAHAPSISKNAAPYLILCNASLVISLLIGGVLLILTLYKFVTLKNKFSSIRGSSGNSRQETLRLRRRDKWIIIRFSIAFSILGVFEIAIVCFEVLQYNANHAAIRATPTTAAELPAILTEIAQFVPGVTPPLIAFLIWGTTDTYWQELKSMFTCYISRRKSSPSVVSRKDASSLTFERLSSKSNLKVFSPTELKDMRNVDRSRGEQRC</sequence>
<keyword evidence="1" id="KW-1133">Transmembrane helix</keyword>
<evidence type="ECO:0000313" key="3">
    <source>
        <dbReference type="Proteomes" id="UP000091956"/>
    </source>
</evidence>
<evidence type="ECO:0000256" key="1">
    <source>
        <dbReference type="SAM" id="Phobius"/>
    </source>
</evidence>
<accession>A0A1B8GID9</accession>
<dbReference type="EMBL" id="KV460234">
    <property type="protein sequence ID" value="OBT95612.2"/>
    <property type="molecule type" value="Genomic_DNA"/>
</dbReference>
<reference evidence="2 3" key="1">
    <citation type="submission" date="2016-03" db="EMBL/GenBank/DDBJ databases">
        <title>Comparative genomics of Pseudogymnoascus destructans, the fungus causing white-nose syndrome of bats.</title>
        <authorList>
            <person name="Palmer J.M."/>
            <person name="Drees K.P."/>
            <person name="Foster J.T."/>
            <person name="Lindner D.L."/>
        </authorList>
    </citation>
    <scope>NUCLEOTIDE SEQUENCE [LARGE SCALE GENOMIC DNA]</scope>
    <source>
        <strain evidence="2 3">UAMH 10579</strain>
    </source>
</reference>
<proteinExistence type="predicted"/>
<feature type="transmembrane region" description="Helical" evidence="1">
    <location>
        <begin position="54"/>
        <end position="72"/>
    </location>
</feature>
<keyword evidence="1" id="KW-0472">Membrane</keyword>
<dbReference type="AlphaFoldDB" id="A0A1B8GID9"/>
<reference evidence="3" key="2">
    <citation type="journal article" date="2018" name="Nat. Commun.">
        <title>Extreme sensitivity to ultraviolet light in the fungal pathogen causing white-nose syndrome of bats.</title>
        <authorList>
            <person name="Palmer J.M."/>
            <person name="Drees K.P."/>
            <person name="Foster J.T."/>
            <person name="Lindner D.L."/>
        </authorList>
    </citation>
    <scope>NUCLEOTIDE SEQUENCE [LARGE SCALE GENOMIC DNA]</scope>
    <source>
        <strain evidence="3">UAMH 10579</strain>
    </source>
</reference>
<organism evidence="2 3">
    <name type="scientific">Pseudogymnoascus verrucosus</name>
    <dbReference type="NCBI Taxonomy" id="342668"/>
    <lineage>
        <taxon>Eukaryota</taxon>
        <taxon>Fungi</taxon>
        <taxon>Dikarya</taxon>
        <taxon>Ascomycota</taxon>
        <taxon>Pezizomycotina</taxon>
        <taxon>Leotiomycetes</taxon>
        <taxon>Thelebolales</taxon>
        <taxon>Thelebolaceae</taxon>
        <taxon>Pseudogymnoascus</taxon>
    </lineage>
</organism>
<feature type="transmembrane region" description="Helical" evidence="1">
    <location>
        <begin position="187"/>
        <end position="211"/>
    </location>
</feature>
<evidence type="ECO:0000313" key="2">
    <source>
        <dbReference type="EMBL" id="OBT95612.2"/>
    </source>
</evidence>
<protein>
    <submittedName>
        <fullName evidence="2">Uncharacterized protein</fullName>
    </submittedName>
</protein>
<feature type="transmembrane region" description="Helical" evidence="1">
    <location>
        <begin position="122"/>
        <end position="141"/>
    </location>
</feature>
<dbReference type="Proteomes" id="UP000091956">
    <property type="component" value="Unassembled WGS sequence"/>
</dbReference>
<dbReference type="RefSeq" id="XP_018129345.2">
    <property type="nucleotide sequence ID" value="XM_018275350.2"/>
</dbReference>
<feature type="transmembrane region" description="Helical" evidence="1">
    <location>
        <begin position="244"/>
        <end position="268"/>
    </location>
</feature>
<keyword evidence="3" id="KW-1185">Reference proteome</keyword>
<feature type="transmembrane region" description="Helical" evidence="1">
    <location>
        <begin position="20"/>
        <end position="47"/>
    </location>
</feature>
<gene>
    <name evidence="2" type="ORF">VE01_05892</name>
</gene>
<keyword evidence="1" id="KW-0812">Transmembrane</keyword>